<sequence>MPSSDATTTVISKRYVDVRKLQRYLDRLWPGKYSVTVRNDNYLVKGPRNLTQREQEEIHDLMRGRRSEKTKAEKETPQEQQAAGKPDHEGATVTDTGGLELSPAAESPASGQEFGERGPPKLQRTGTVQSVKDLFGRIKRTLTGTGVVN</sequence>
<reference evidence="2 3" key="1">
    <citation type="submission" date="2024-03" db="EMBL/GenBank/DDBJ databases">
        <title>A high-quality draft genome sequence of Diaporthe vaccinii, a causative agent of upright dieback and viscid rot disease in cranberry plants.</title>
        <authorList>
            <person name="Sarrasin M."/>
            <person name="Lang B.F."/>
            <person name="Burger G."/>
        </authorList>
    </citation>
    <scope>NUCLEOTIDE SEQUENCE [LARGE SCALE GENOMIC DNA]</scope>
    <source>
        <strain evidence="2 3">IS7</strain>
    </source>
</reference>
<organism evidence="2 3">
    <name type="scientific">Diaporthe vaccinii</name>
    <dbReference type="NCBI Taxonomy" id="105482"/>
    <lineage>
        <taxon>Eukaryota</taxon>
        <taxon>Fungi</taxon>
        <taxon>Dikarya</taxon>
        <taxon>Ascomycota</taxon>
        <taxon>Pezizomycotina</taxon>
        <taxon>Sordariomycetes</taxon>
        <taxon>Sordariomycetidae</taxon>
        <taxon>Diaporthales</taxon>
        <taxon>Diaporthaceae</taxon>
        <taxon>Diaporthe</taxon>
        <taxon>Diaporthe eres species complex</taxon>
    </lineage>
</organism>
<evidence type="ECO:0000256" key="1">
    <source>
        <dbReference type="SAM" id="MobiDB-lite"/>
    </source>
</evidence>
<feature type="compositionally biased region" description="Basic and acidic residues" evidence="1">
    <location>
        <begin position="51"/>
        <end position="77"/>
    </location>
</feature>
<proteinExistence type="predicted"/>
<feature type="region of interest" description="Disordered" evidence="1">
    <location>
        <begin position="46"/>
        <end position="129"/>
    </location>
</feature>
<evidence type="ECO:0000313" key="3">
    <source>
        <dbReference type="Proteomes" id="UP001600888"/>
    </source>
</evidence>
<dbReference type="Proteomes" id="UP001600888">
    <property type="component" value="Unassembled WGS sequence"/>
</dbReference>
<name>A0ABR4EGU4_9PEZI</name>
<protein>
    <submittedName>
        <fullName evidence="2">Uncharacterized protein</fullName>
    </submittedName>
</protein>
<keyword evidence="3" id="KW-1185">Reference proteome</keyword>
<gene>
    <name evidence="2" type="ORF">FJTKL_11532</name>
</gene>
<accession>A0ABR4EGU4</accession>
<evidence type="ECO:0000313" key="2">
    <source>
        <dbReference type="EMBL" id="KAL2281649.1"/>
    </source>
</evidence>
<comment type="caution">
    <text evidence="2">The sequence shown here is derived from an EMBL/GenBank/DDBJ whole genome shotgun (WGS) entry which is preliminary data.</text>
</comment>
<dbReference type="EMBL" id="JBAWTH010000056">
    <property type="protein sequence ID" value="KAL2281649.1"/>
    <property type="molecule type" value="Genomic_DNA"/>
</dbReference>